<dbReference type="GeneID" id="92748990"/>
<reference evidence="1 2" key="1">
    <citation type="submission" date="2021-06" db="EMBL/GenBank/DDBJ databases">
        <title>FDA dAtabase for Regulatory Grade micrObial Sequences (FDA-ARGOS): Supporting development and validation of Infectious Disease Dx tests.</title>
        <authorList>
            <person name="Sproer C."/>
            <person name="Gronow S."/>
            <person name="Severitt S."/>
            <person name="Schroder I."/>
            <person name="Tallon L."/>
            <person name="Sadzewicz L."/>
            <person name="Zhao X."/>
            <person name="Boylan J."/>
            <person name="Ott S."/>
            <person name="Bowen H."/>
            <person name="Vavikolanu K."/>
            <person name="Mehta A."/>
            <person name="Aluvathingal J."/>
            <person name="Nadendla S."/>
            <person name="Lowell S."/>
            <person name="Myers T."/>
            <person name="Yan Y."/>
        </authorList>
    </citation>
    <scope>NUCLEOTIDE SEQUENCE [LARGE SCALE GENOMIC DNA]</scope>
    <source>
        <strain evidence="1 2">FDAARGOS 1425</strain>
    </source>
</reference>
<evidence type="ECO:0000313" key="2">
    <source>
        <dbReference type="Proteomes" id="UP000683520"/>
    </source>
</evidence>
<dbReference type="InterPro" id="IPR016136">
    <property type="entry name" value="DNA_helicase_N/primase_C"/>
</dbReference>
<evidence type="ECO:0008006" key="3">
    <source>
        <dbReference type="Google" id="ProtNLM"/>
    </source>
</evidence>
<sequence length="174" mass="20138">MTHLVPREAHAAEYLAALLFECTNREAQDATRKLHRDDLPNWQAQTVFDAITHVARTAIDSGFALKPLAATDVHDHLRDEGHLNQEPMRRYWHNLVAPNTAYTPAKHRFKKLGERIAEDHIRQKIGDTYTYGDHDTAPLDELFERMDRDRRTLLEIYPRTGHKPQLQVVQKEGA</sequence>
<name>A0ABX8KYM1_9CORY</name>
<organism evidence="1 2">
    <name type="scientific">Corynebacterium coyleae</name>
    <dbReference type="NCBI Taxonomy" id="53374"/>
    <lineage>
        <taxon>Bacteria</taxon>
        <taxon>Bacillati</taxon>
        <taxon>Actinomycetota</taxon>
        <taxon>Actinomycetes</taxon>
        <taxon>Mycobacteriales</taxon>
        <taxon>Corynebacteriaceae</taxon>
        <taxon>Corynebacterium</taxon>
    </lineage>
</organism>
<dbReference type="RefSeq" id="WP_092100555.1">
    <property type="nucleotide sequence ID" value="NZ_CP047198.1"/>
</dbReference>
<dbReference type="EMBL" id="CP077302">
    <property type="protein sequence ID" value="QXB18941.1"/>
    <property type="molecule type" value="Genomic_DNA"/>
</dbReference>
<dbReference type="Proteomes" id="UP000683520">
    <property type="component" value="Chromosome"/>
</dbReference>
<protein>
    <recommendedName>
        <fullName evidence="3">DUF222 domain-containing protein</fullName>
    </recommendedName>
</protein>
<dbReference type="Gene3D" id="1.10.860.10">
    <property type="entry name" value="DNAb Helicase, Chain A"/>
    <property type="match status" value="1"/>
</dbReference>
<evidence type="ECO:0000313" key="1">
    <source>
        <dbReference type="EMBL" id="QXB18941.1"/>
    </source>
</evidence>
<accession>A0ABX8KYM1</accession>
<proteinExistence type="predicted"/>
<keyword evidence="2" id="KW-1185">Reference proteome</keyword>
<gene>
    <name evidence="1" type="ORF">I6L55_02215</name>
</gene>